<evidence type="ECO:0000313" key="7">
    <source>
        <dbReference type="Proteomes" id="UP000323856"/>
    </source>
</evidence>
<evidence type="ECO:0000256" key="1">
    <source>
        <dbReference type="ARBA" id="ARBA00010164"/>
    </source>
</evidence>
<protein>
    <submittedName>
        <fullName evidence="6">Type II toxin-antitoxin system HipA family toxin</fullName>
    </submittedName>
</protein>
<dbReference type="PANTHER" id="PTHR37419:SF1">
    <property type="entry name" value="SERINE_THREONINE-PROTEIN KINASE TOXIN HIPA"/>
    <property type="match status" value="1"/>
</dbReference>
<dbReference type="GO" id="GO:0004674">
    <property type="term" value="F:protein serine/threonine kinase activity"/>
    <property type="evidence" value="ECO:0007669"/>
    <property type="project" value="TreeGrafter"/>
</dbReference>
<dbReference type="InterPro" id="IPR052028">
    <property type="entry name" value="HipA_Ser/Thr_kinase"/>
</dbReference>
<evidence type="ECO:0000259" key="5">
    <source>
        <dbReference type="Pfam" id="PF13657"/>
    </source>
</evidence>
<dbReference type="Pfam" id="PF13657">
    <property type="entry name" value="Couple_hipA"/>
    <property type="match status" value="1"/>
</dbReference>
<dbReference type="Pfam" id="PF07804">
    <property type="entry name" value="HipA_C"/>
    <property type="match status" value="1"/>
</dbReference>
<reference evidence="6 7" key="1">
    <citation type="submission" date="2019-07" db="EMBL/GenBank/DDBJ databases">
        <title>Analysis of the biochemical properties, biological activity and biotechnological potential of siderophores and biosurfactants produced by Antarctic psychrotolerant bacteria.</title>
        <authorList>
            <person name="Styczynski M."/>
            <person name="Krucon T."/>
            <person name="Decewicz P."/>
            <person name="Dziewit L."/>
        </authorList>
    </citation>
    <scope>NUCLEOTIDE SEQUENCE [LARGE SCALE GENOMIC DNA]</scope>
    <source>
        <strain evidence="6 7">ANT_H27</strain>
    </source>
</reference>
<organism evidence="6 7">
    <name type="scientific">Paeniglutamicibacter gangotriensis</name>
    <dbReference type="NCBI Taxonomy" id="254787"/>
    <lineage>
        <taxon>Bacteria</taxon>
        <taxon>Bacillati</taxon>
        <taxon>Actinomycetota</taxon>
        <taxon>Actinomycetes</taxon>
        <taxon>Micrococcales</taxon>
        <taxon>Micrococcaceae</taxon>
        <taxon>Paeniglutamicibacter</taxon>
    </lineage>
</organism>
<feature type="domain" description="HipA N-terminal subdomain 1" evidence="5">
    <location>
        <begin position="5"/>
        <end position="105"/>
    </location>
</feature>
<keyword evidence="2" id="KW-0808">Transferase</keyword>
<dbReference type="Gene3D" id="1.10.1070.20">
    <property type="match status" value="1"/>
</dbReference>
<name>A0A5B0ECT5_9MICC</name>
<dbReference type="InterPro" id="IPR012893">
    <property type="entry name" value="HipA-like_C"/>
</dbReference>
<dbReference type="EMBL" id="VOBL01000009">
    <property type="protein sequence ID" value="KAA0976548.1"/>
    <property type="molecule type" value="Genomic_DNA"/>
</dbReference>
<evidence type="ECO:0000313" key="6">
    <source>
        <dbReference type="EMBL" id="KAA0976548.1"/>
    </source>
</evidence>
<dbReference type="RefSeq" id="WP_149619641.1">
    <property type="nucleotide sequence ID" value="NZ_VOBL01000009.1"/>
</dbReference>
<accession>A0A5B0ECT5</accession>
<keyword evidence="3" id="KW-0418">Kinase</keyword>
<evidence type="ECO:0000259" key="4">
    <source>
        <dbReference type="Pfam" id="PF07804"/>
    </source>
</evidence>
<dbReference type="GO" id="GO:0005829">
    <property type="term" value="C:cytosol"/>
    <property type="evidence" value="ECO:0007669"/>
    <property type="project" value="TreeGrafter"/>
</dbReference>
<evidence type="ECO:0000256" key="3">
    <source>
        <dbReference type="ARBA" id="ARBA00022777"/>
    </source>
</evidence>
<dbReference type="Proteomes" id="UP000323856">
    <property type="component" value="Unassembled WGS sequence"/>
</dbReference>
<gene>
    <name evidence="6" type="ORF">FQ154_10320</name>
</gene>
<comment type="similarity">
    <text evidence="1">Belongs to the HipA Ser/Thr kinase family.</text>
</comment>
<dbReference type="InterPro" id="IPR017508">
    <property type="entry name" value="HipA_N1"/>
</dbReference>
<dbReference type="OrthoDB" id="3182374at2"/>
<evidence type="ECO:0000256" key="2">
    <source>
        <dbReference type="ARBA" id="ARBA00022679"/>
    </source>
</evidence>
<comment type="caution">
    <text evidence="6">The sequence shown here is derived from an EMBL/GenBank/DDBJ whole genome shotgun (WGS) entry which is preliminary data.</text>
</comment>
<dbReference type="PANTHER" id="PTHR37419">
    <property type="entry name" value="SERINE/THREONINE-PROTEIN KINASE TOXIN HIPA"/>
    <property type="match status" value="1"/>
</dbReference>
<feature type="domain" description="HipA-like C-terminal" evidence="4">
    <location>
        <begin position="143"/>
        <end position="379"/>
    </location>
</feature>
<proteinExistence type="inferred from homology"/>
<sequence>MTESLQVHLFGATIGHLERVGSSSVVFCANENALDLYGVGSTVLSASLPFSTVPSQAEQSTNFFGGLLPEGRGRTNLAKQAGVDSTDVFGMLGYAGWDLPGAINVGANPGPRAAHIPASETDIDQLLNRTADYAMGAVGGGGSLPGVQPKATLALLEGRWNITKAGATSTHILKPVAVGEDWCAHWEAYCLSLGRKLGLLEFTAAVMHFGSRTALVVERYDRIIQGASDIERLHQEDSAQTLNLPWDGDAKFEAVDHRANLTHVAGLLPAVRKLSSSRGERHRLLSYVTFNAAIGNTDAHAKNFSILHFRDGKVGLAPLYDVTALALAPNGQQNLALRINGVSYQPAVTVEHLVNEGIGWGIPERAARAQVHETLESLLDAVSTVDPLEAGERIGRYISLQVSNLLDGNPAAVSSEPAYLARF</sequence>
<dbReference type="AlphaFoldDB" id="A0A5B0ECT5"/>
<dbReference type="NCBIfam" id="TIGR03071">
    <property type="entry name" value="couple_hipA"/>
    <property type="match status" value="1"/>
</dbReference>